<dbReference type="EMBL" id="AGUE01000148">
    <property type="protein sequence ID" value="EHK98495.1"/>
    <property type="molecule type" value="Genomic_DNA"/>
</dbReference>
<dbReference type="OrthoDB" id="432234at2759"/>
<protein>
    <submittedName>
        <fullName evidence="1">Uncharacterized protein</fullName>
    </submittedName>
</protein>
<sequence>MSWKAIDTVIKLHPRNKYDYFPYKDIMNEETRQQYWRIENIRIEEKINEYKRLGKSWDSKDSKML</sequence>
<dbReference type="Proteomes" id="UP000005446">
    <property type="component" value="Unassembled WGS sequence"/>
</dbReference>
<evidence type="ECO:0000313" key="2">
    <source>
        <dbReference type="Proteomes" id="UP000005446"/>
    </source>
</evidence>
<accession>H0ESK8</accession>
<reference evidence="1 2" key="1">
    <citation type="journal article" date="2012" name="Eukaryot. Cell">
        <title>Genome sequence of the fungus Glarea lozoyensis: the first genome sequence of a species from the Helotiaceae family.</title>
        <authorList>
            <person name="Youssar L."/>
            <person name="Gruening B.A."/>
            <person name="Erxleben A."/>
            <person name="Guenther S."/>
            <person name="Huettel W."/>
        </authorList>
    </citation>
    <scope>NUCLEOTIDE SEQUENCE [LARGE SCALE GENOMIC DNA]</scope>
    <source>
        <strain evidence="2">ATCC 74030 / MF5533</strain>
    </source>
</reference>
<comment type="caution">
    <text evidence="1">The sequence shown here is derived from an EMBL/GenBank/DDBJ whole genome shotgun (WGS) entry which is preliminary data.</text>
</comment>
<keyword evidence="2" id="KW-1185">Reference proteome</keyword>
<dbReference type="HOGENOM" id="CLU_2849877_0_0_1"/>
<evidence type="ECO:0000313" key="1">
    <source>
        <dbReference type="EMBL" id="EHK98495.1"/>
    </source>
</evidence>
<proteinExistence type="predicted"/>
<dbReference type="AlphaFoldDB" id="H0ESK8"/>
<dbReference type="InParanoid" id="H0ESK8"/>
<name>H0ESK8_GLAL7</name>
<gene>
    <name evidence="1" type="ORF">M7I_5701</name>
</gene>
<organism evidence="1 2">
    <name type="scientific">Glarea lozoyensis (strain ATCC 74030 / MF5533)</name>
    <dbReference type="NCBI Taxonomy" id="1104152"/>
    <lineage>
        <taxon>Eukaryota</taxon>
        <taxon>Fungi</taxon>
        <taxon>Dikarya</taxon>
        <taxon>Ascomycota</taxon>
        <taxon>Pezizomycotina</taxon>
        <taxon>Leotiomycetes</taxon>
        <taxon>Helotiales</taxon>
        <taxon>Helotiaceae</taxon>
        <taxon>Glarea</taxon>
    </lineage>
</organism>